<dbReference type="Proteomes" id="UP001071279">
    <property type="component" value="Unassembled WGS sequence"/>
</dbReference>
<dbReference type="SUPFAM" id="SSF52402">
    <property type="entry name" value="Adenine nucleotide alpha hydrolases-like"/>
    <property type="match status" value="1"/>
</dbReference>
<sequence length="140" mass="15151">MYTNILFATDLLNEHSHLTEKAANIAKQFNAKLYLLHVIELPTSILIAQGLGFTELANPSKEDAQTVLSLIGESLQIPQEQQFVEIGSVKEHILNKAKDLNCQLIIIGSHSATGLPSILGSTAHAVVNHSVCDVLTLKAD</sequence>
<dbReference type="PANTHER" id="PTHR46268:SF23">
    <property type="entry name" value="UNIVERSAL STRESS PROTEIN A-RELATED"/>
    <property type="match status" value="1"/>
</dbReference>
<comment type="subunit">
    <text evidence="3">Homodimer.</text>
</comment>
<dbReference type="eggNOG" id="COG0589">
    <property type="taxonomic scope" value="Bacteria"/>
</dbReference>
<dbReference type="OMA" id="IVRHANI"/>
<dbReference type="PANTHER" id="PTHR46268">
    <property type="entry name" value="STRESS RESPONSE PROTEIN NHAX"/>
    <property type="match status" value="1"/>
</dbReference>
<evidence type="ECO:0000313" key="10">
    <source>
        <dbReference type="Proteomes" id="UP000254631"/>
    </source>
</evidence>
<evidence type="ECO:0000259" key="6">
    <source>
        <dbReference type="Pfam" id="PF00582"/>
    </source>
</evidence>
<name>A0A128GT26_LEGPN</name>
<organism evidence="8 11">
    <name type="scientific">Legionella pneumophila</name>
    <dbReference type="NCBI Taxonomy" id="446"/>
    <lineage>
        <taxon>Bacteria</taxon>
        <taxon>Pseudomonadati</taxon>
        <taxon>Pseudomonadota</taxon>
        <taxon>Gammaproteobacteria</taxon>
        <taxon>Legionellales</taxon>
        <taxon>Legionellaceae</taxon>
        <taxon>Legionella</taxon>
    </lineage>
</organism>
<evidence type="ECO:0000313" key="9">
    <source>
        <dbReference type="EMBL" id="STX79675.1"/>
    </source>
</evidence>
<dbReference type="PRINTS" id="PR01438">
    <property type="entry name" value="UNVRSLSTRESS"/>
</dbReference>
<evidence type="ECO:0000256" key="3">
    <source>
        <dbReference type="ARBA" id="ARBA00011738"/>
    </source>
</evidence>
<dbReference type="RefSeq" id="WP_010947269.1">
    <property type="nucleotide sequence ID" value="NZ_AP024961.1"/>
</dbReference>
<evidence type="ECO:0000313" key="7">
    <source>
        <dbReference type="EMBL" id="HAU1879255.1"/>
    </source>
</evidence>
<evidence type="ECO:0000256" key="5">
    <source>
        <dbReference type="PIRNR" id="PIRNR006276"/>
    </source>
</evidence>
<dbReference type="EMBL" id="UGOL01000001">
    <property type="protein sequence ID" value="STX79675.1"/>
    <property type="molecule type" value="Genomic_DNA"/>
</dbReference>
<reference evidence="7" key="1">
    <citation type="journal article" date="2018" name="Genome Biol.">
        <title>SKESA: strategic k-mer extension for scrupulous assemblies.</title>
        <authorList>
            <person name="Souvorov A."/>
            <person name="Agarwala R."/>
            <person name="Lipman D.J."/>
        </authorList>
    </citation>
    <scope>NUCLEOTIDE SEQUENCE</scope>
    <source>
        <strain evidence="7">AZ00058701</strain>
    </source>
</reference>
<protein>
    <recommendedName>
        <fullName evidence="5">Universal stress protein</fullName>
    </recommendedName>
</protein>
<evidence type="ECO:0000313" key="8">
    <source>
        <dbReference type="EMBL" id="MCZ4720647.1"/>
    </source>
</evidence>
<comment type="subcellular location">
    <subcellularLocation>
        <location evidence="1 5">Cytoplasm</location>
    </subcellularLocation>
</comment>
<accession>A0A128GT26</accession>
<dbReference type="Pfam" id="PF00582">
    <property type="entry name" value="Usp"/>
    <property type="match status" value="1"/>
</dbReference>
<dbReference type="Gene3D" id="3.40.50.620">
    <property type="entry name" value="HUPs"/>
    <property type="match status" value="1"/>
</dbReference>
<dbReference type="Proteomes" id="UP000866496">
    <property type="component" value="Unassembled WGS sequence"/>
</dbReference>
<dbReference type="GeneID" id="57035529"/>
<dbReference type="AlphaFoldDB" id="A0A128GT26"/>
<evidence type="ECO:0000256" key="2">
    <source>
        <dbReference type="ARBA" id="ARBA00008791"/>
    </source>
</evidence>
<dbReference type="InterPro" id="IPR006016">
    <property type="entry name" value="UspA"/>
</dbReference>
<dbReference type="PIRSF" id="PIRSF006276">
    <property type="entry name" value="UspA"/>
    <property type="match status" value="1"/>
</dbReference>
<reference evidence="7" key="3">
    <citation type="submission" date="2019-10" db="EMBL/GenBank/DDBJ databases">
        <authorList>
            <consortium name="NCBI Pathogen Detection Project"/>
        </authorList>
    </citation>
    <scope>NUCLEOTIDE SEQUENCE</scope>
    <source>
        <strain evidence="7">AZ00058701</strain>
    </source>
</reference>
<comment type="similarity">
    <text evidence="2 5">Belongs to the universal stress protein A family.</text>
</comment>
<evidence type="ECO:0000313" key="11">
    <source>
        <dbReference type="Proteomes" id="UP001071279"/>
    </source>
</evidence>
<evidence type="ECO:0000256" key="1">
    <source>
        <dbReference type="ARBA" id="ARBA00004496"/>
    </source>
</evidence>
<proteinExistence type="inferred from homology"/>
<evidence type="ECO:0000256" key="4">
    <source>
        <dbReference type="ARBA" id="ARBA00022490"/>
    </source>
</evidence>
<reference evidence="9 10" key="2">
    <citation type="submission" date="2018-06" db="EMBL/GenBank/DDBJ databases">
        <authorList>
            <consortium name="Pathogen Informatics"/>
            <person name="Doyle S."/>
        </authorList>
    </citation>
    <scope>NUCLEOTIDE SEQUENCE [LARGE SCALE GENOMIC DNA]</scope>
    <source>
        <strain evidence="9 10">NCTC12000</strain>
    </source>
</reference>
<dbReference type="EMBL" id="JAPXIC010000096">
    <property type="protein sequence ID" value="MCZ4720647.1"/>
    <property type="molecule type" value="Genomic_DNA"/>
</dbReference>
<dbReference type="InterPro" id="IPR014729">
    <property type="entry name" value="Rossmann-like_a/b/a_fold"/>
</dbReference>
<dbReference type="GO" id="GO:0005737">
    <property type="term" value="C:cytoplasm"/>
    <property type="evidence" value="ECO:0007669"/>
    <property type="project" value="UniProtKB-SubCell"/>
</dbReference>
<feature type="domain" description="UspA" evidence="6">
    <location>
        <begin position="1"/>
        <end position="137"/>
    </location>
</feature>
<dbReference type="EMBL" id="DACWHX010000003">
    <property type="protein sequence ID" value="HAU1879255.1"/>
    <property type="molecule type" value="Genomic_DNA"/>
</dbReference>
<gene>
    <name evidence="9" type="primary">uspA2</name>
    <name evidence="7" type="ORF">JBJ86_03170</name>
    <name evidence="9" type="ORF">NCTC12000_01667</name>
    <name evidence="8" type="ORF">O6C86_15705</name>
</gene>
<dbReference type="InterPro" id="IPR006015">
    <property type="entry name" value="Universal_stress_UspA"/>
</dbReference>
<keyword evidence="4 5" id="KW-0963">Cytoplasm</keyword>
<dbReference type="STRING" id="91892.BIZ52_07335"/>
<dbReference type="Proteomes" id="UP000254631">
    <property type="component" value="Unassembled WGS sequence"/>
</dbReference>
<reference evidence="8" key="4">
    <citation type="submission" date="2022-12" db="EMBL/GenBank/DDBJ databases">
        <title>Comparative genomics of Legionella pneumophila isolates from the West Bank and Germany support molecular epidemiology of Legionnaires disease.</title>
        <authorList>
            <person name="Zayed A.R."/>
            <person name="Bitar D.M."/>
            <person name="Steinert M."/>
            <person name="Lueck C."/>
            <person name="Brettar I."/>
            <person name="Hoefle M.G."/>
            <person name="Bunk B."/>
        </authorList>
    </citation>
    <scope>NUCLEOTIDE SEQUENCE</scope>
    <source>
        <strain evidence="8">H23</strain>
    </source>
</reference>